<feature type="domain" description="Amine oxidase" evidence="1">
    <location>
        <begin position="12"/>
        <end position="115"/>
    </location>
</feature>
<dbReference type="EMBL" id="CAUJNA010003547">
    <property type="protein sequence ID" value="CAJ1404530.1"/>
    <property type="molecule type" value="Genomic_DNA"/>
</dbReference>
<comment type="caution">
    <text evidence="2">The sequence shown here is derived from an EMBL/GenBank/DDBJ whole genome shotgun (WGS) entry which is preliminary data.</text>
</comment>
<feature type="non-terminal residue" evidence="2">
    <location>
        <position position="1"/>
    </location>
</feature>
<evidence type="ECO:0000313" key="3">
    <source>
        <dbReference type="Proteomes" id="UP001178507"/>
    </source>
</evidence>
<dbReference type="InterPro" id="IPR002937">
    <property type="entry name" value="Amino_oxidase"/>
</dbReference>
<gene>
    <name evidence="2" type="ORF">EVOR1521_LOCUS26954</name>
</gene>
<name>A0AA36JE42_9DINO</name>
<accession>A0AA36JE42</accession>
<dbReference type="Gene3D" id="3.90.660.10">
    <property type="match status" value="1"/>
</dbReference>
<dbReference type="AlphaFoldDB" id="A0AA36JE42"/>
<sequence length="294" mass="32701">VKDSPISMVLNDSSRLQTGKGEAWVVQTSTEWAAASKDMREEELCGALLAEFARLVGELPAPEQMKAIHWHYGDVDYHLPAGFAQDPSRRLCLCGDWCYNGRVEGAFLSGVRAARVYDLEMTENSVLFSEAFAFVSFCHMHQVDFIAESGVYKGVSTEIWSLFAQKVAAVDIFLAPEAEARLQKRKNVRLYTGDGRSLLPELLAETRKAAVFIDGPKGELAIHLALSLQKLPQVAFVAMHDMGPYRRELKRLGAFFFSDEEWFQATYGHLDAPFLQRPDLEAGGTMAFLPGTDA</sequence>
<keyword evidence="3" id="KW-1185">Reference proteome</keyword>
<organism evidence="2 3">
    <name type="scientific">Effrenium voratum</name>
    <dbReference type="NCBI Taxonomy" id="2562239"/>
    <lineage>
        <taxon>Eukaryota</taxon>
        <taxon>Sar</taxon>
        <taxon>Alveolata</taxon>
        <taxon>Dinophyceae</taxon>
        <taxon>Suessiales</taxon>
        <taxon>Symbiodiniaceae</taxon>
        <taxon>Effrenium</taxon>
    </lineage>
</organism>
<dbReference type="Proteomes" id="UP001178507">
    <property type="component" value="Unassembled WGS sequence"/>
</dbReference>
<dbReference type="GO" id="GO:0016491">
    <property type="term" value="F:oxidoreductase activity"/>
    <property type="evidence" value="ECO:0007669"/>
    <property type="project" value="InterPro"/>
</dbReference>
<reference evidence="2" key="1">
    <citation type="submission" date="2023-08" db="EMBL/GenBank/DDBJ databases">
        <authorList>
            <person name="Chen Y."/>
            <person name="Shah S."/>
            <person name="Dougan E. K."/>
            <person name="Thang M."/>
            <person name="Chan C."/>
        </authorList>
    </citation>
    <scope>NUCLEOTIDE SEQUENCE</scope>
</reference>
<dbReference type="InterPro" id="IPR029063">
    <property type="entry name" value="SAM-dependent_MTases_sf"/>
</dbReference>
<proteinExistence type="predicted"/>
<evidence type="ECO:0000313" key="2">
    <source>
        <dbReference type="EMBL" id="CAJ1404530.1"/>
    </source>
</evidence>
<dbReference type="SUPFAM" id="SSF53335">
    <property type="entry name" value="S-adenosyl-L-methionine-dependent methyltransferases"/>
    <property type="match status" value="1"/>
</dbReference>
<dbReference type="PANTHER" id="PTHR16128:SF5">
    <property type="entry name" value="FAD_NAD(P)-BINDING OXIDOREDUCTASE FAMILY PROTEIN"/>
    <property type="match status" value="1"/>
</dbReference>
<evidence type="ECO:0000259" key="1">
    <source>
        <dbReference type="Pfam" id="PF01593"/>
    </source>
</evidence>
<dbReference type="Gene3D" id="3.40.50.150">
    <property type="entry name" value="Vaccinia Virus protein VP39"/>
    <property type="match status" value="1"/>
</dbReference>
<dbReference type="Pfam" id="PF01593">
    <property type="entry name" value="Amino_oxidase"/>
    <property type="match status" value="1"/>
</dbReference>
<protein>
    <recommendedName>
        <fullName evidence="1">Amine oxidase domain-containing protein</fullName>
    </recommendedName>
</protein>
<dbReference type="PANTHER" id="PTHR16128">
    <property type="entry name" value="FAD/NAD(P)-BINDING OXIDOREDUCTASE FAMILY PROTEIN"/>
    <property type="match status" value="1"/>
</dbReference>